<sequence length="80" mass="8939">MELCSLRRRAGRRQGSLHPACRAICECRGSGVWALSADWRARVFPRRQPIHTCRTSLLKPPVRVRSGLCVPPSPCRSAPC</sequence>
<name>A0A6A4S159_SCOMX</name>
<evidence type="ECO:0000313" key="1">
    <source>
        <dbReference type="EMBL" id="KAF0026687.1"/>
    </source>
</evidence>
<protein>
    <submittedName>
        <fullName evidence="1">Uncharacterized protein</fullName>
    </submittedName>
</protein>
<dbReference type="Proteomes" id="UP000438429">
    <property type="component" value="Unassembled WGS sequence"/>
</dbReference>
<gene>
    <name evidence="1" type="ORF">F2P81_021424</name>
</gene>
<accession>A0A6A4S159</accession>
<proteinExistence type="predicted"/>
<dbReference type="EMBL" id="VEVO01000019">
    <property type="protein sequence ID" value="KAF0026687.1"/>
    <property type="molecule type" value="Genomic_DNA"/>
</dbReference>
<organism evidence="1 2">
    <name type="scientific">Scophthalmus maximus</name>
    <name type="common">Turbot</name>
    <name type="synonym">Psetta maxima</name>
    <dbReference type="NCBI Taxonomy" id="52904"/>
    <lineage>
        <taxon>Eukaryota</taxon>
        <taxon>Metazoa</taxon>
        <taxon>Chordata</taxon>
        <taxon>Craniata</taxon>
        <taxon>Vertebrata</taxon>
        <taxon>Euteleostomi</taxon>
        <taxon>Actinopterygii</taxon>
        <taxon>Neopterygii</taxon>
        <taxon>Teleostei</taxon>
        <taxon>Neoteleostei</taxon>
        <taxon>Acanthomorphata</taxon>
        <taxon>Carangaria</taxon>
        <taxon>Pleuronectiformes</taxon>
        <taxon>Pleuronectoidei</taxon>
        <taxon>Scophthalmidae</taxon>
        <taxon>Scophthalmus</taxon>
    </lineage>
</organism>
<reference evidence="1 2" key="1">
    <citation type="submission" date="2019-06" db="EMBL/GenBank/DDBJ databases">
        <title>Draft genomes of female and male turbot (Scophthalmus maximus).</title>
        <authorList>
            <person name="Xu H."/>
            <person name="Xu X.-W."/>
            <person name="Shao C."/>
            <person name="Chen S."/>
        </authorList>
    </citation>
    <scope>NUCLEOTIDE SEQUENCE [LARGE SCALE GENOMIC DNA]</scope>
    <source>
        <strain evidence="1">Ysfricsl-2016a</strain>
        <tissue evidence="1">Blood</tissue>
    </source>
</reference>
<comment type="caution">
    <text evidence="1">The sequence shown here is derived from an EMBL/GenBank/DDBJ whole genome shotgun (WGS) entry which is preliminary data.</text>
</comment>
<dbReference type="AlphaFoldDB" id="A0A6A4S159"/>
<evidence type="ECO:0000313" key="2">
    <source>
        <dbReference type="Proteomes" id="UP000438429"/>
    </source>
</evidence>